<protein>
    <submittedName>
        <fullName evidence="11">Hexosyltransferase</fullName>
    </submittedName>
</protein>
<evidence type="ECO:0000256" key="2">
    <source>
        <dbReference type="ARBA" id="ARBA00008661"/>
    </source>
</evidence>
<reference evidence="11" key="1">
    <citation type="submission" date="2022-11" db="UniProtKB">
        <authorList>
            <consortium name="WormBaseParasite"/>
        </authorList>
    </citation>
    <scope>IDENTIFICATION</scope>
</reference>
<keyword evidence="6" id="KW-0735">Signal-anchor</keyword>
<keyword evidence="5" id="KW-0812">Transmembrane</keyword>
<evidence type="ECO:0000256" key="7">
    <source>
        <dbReference type="ARBA" id="ARBA00022989"/>
    </source>
</evidence>
<keyword evidence="7" id="KW-1133">Transmembrane helix</keyword>
<comment type="subcellular location">
    <subcellularLocation>
        <location evidence="1">Golgi apparatus membrane</location>
        <topology evidence="1">Single-pass type II membrane protein</topology>
    </subcellularLocation>
</comment>
<evidence type="ECO:0000256" key="6">
    <source>
        <dbReference type="ARBA" id="ARBA00022968"/>
    </source>
</evidence>
<dbReference type="GO" id="GO:0000139">
    <property type="term" value="C:Golgi membrane"/>
    <property type="evidence" value="ECO:0007669"/>
    <property type="project" value="UniProtKB-SubCell"/>
</dbReference>
<evidence type="ECO:0000313" key="11">
    <source>
        <dbReference type="WBParaSite" id="nRc.2.0.1.t26920-RA"/>
    </source>
</evidence>
<dbReference type="GO" id="GO:0016758">
    <property type="term" value="F:hexosyltransferase activity"/>
    <property type="evidence" value="ECO:0007669"/>
    <property type="project" value="InterPro"/>
</dbReference>
<keyword evidence="3" id="KW-0328">Glycosyltransferase</keyword>
<dbReference type="InterPro" id="IPR002659">
    <property type="entry name" value="Glyco_trans_31"/>
</dbReference>
<accession>A0A915JL74</accession>
<keyword evidence="8" id="KW-0333">Golgi apparatus</keyword>
<sequence length="191" mass="22010">MQYKKRLEDFHKFLTVVLLTAALYCIWALPKLDKGRVLAEQLKPDEKEIQEMIGSEEHLAQNSSHTFESCLKDIQEKETPVRNFLIRPKECDNQTLVIMVKSSLVRAKIGVGRSKKYHFKDRTIIYENKRYGDILKVDLIDGYSMKNLIDKSLSLLRFGAQHCPGAKFFLIADDDTMLAPLLLPTILPQEI</sequence>
<evidence type="ECO:0000256" key="8">
    <source>
        <dbReference type="ARBA" id="ARBA00023034"/>
    </source>
</evidence>
<dbReference type="Pfam" id="PF01762">
    <property type="entry name" value="Galactosyl_T"/>
    <property type="match status" value="1"/>
</dbReference>
<evidence type="ECO:0000256" key="3">
    <source>
        <dbReference type="ARBA" id="ARBA00022676"/>
    </source>
</evidence>
<evidence type="ECO:0000256" key="9">
    <source>
        <dbReference type="ARBA" id="ARBA00023136"/>
    </source>
</evidence>
<keyword evidence="4" id="KW-0808">Transferase</keyword>
<organism evidence="10 11">
    <name type="scientific">Romanomermis culicivorax</name>
    <name type="common">Nematode worm</name>
    <dbReference type="NCBI Taxonomy" id="13658"/>
    <lineage>
        <taxon>Eukaryota</taxon>
        <taxon>Metazoa</taxon>
        <taxon>Ecdysozoa</taxon>
        <taxon>Nematoda</taxon>
        <taxon>Enoplea</taxon>
        <taxon>Dorylaimia</taxon>
        <taxon>Mermithida</taxon>
        <taxon>Mermithoidea</taxon>
        <taxon>Mermithidae</taxon>
        <taxon>Romanomermis</taxon>
    </lineage>
</organism>
<evidence type="ECO:0000256" key="1">
    <source>
        <dbReference type="ARBA" id="ARBA00004323"/>
    </source>
</evidence>
<keyword evidence="9" id="KW-0472">Membrane</keyword>
<dbReference type="WBParaSite" id="nRc.2.0.1.t26920-RA">
    <property type="protein sequence ID" value="nRc.2.0.1.t26920-RA"/>
    <property type="gene ID" value="nRc.2.0.1.g26920"/>
</dbReference>
<evidence type="ECO:0000256" key="5">
    <source>
        <dbReference type="ARBA" id="ARBA00022692"/>
    </source>
</evidence>
<proteinExistence type="inferred from homology"/>
<keyword evidence="10" id="KW-1185">Reference proteome</keyword>
<name>A0A915JL74_ROMCU</name>
<dbReference type="Proteomes" id="UP000887565">
    <property type="component" value="Unplaced"/>
</dbReference>
<evidence type="ECO:0000256" key="4">
    <source>
        <dbReference type="ARBA" id="ARBA00022679"/>
    </source>
</evidence>
<evidence type="ECO:0000313" key="10">
    <source>
        <dbReference type="Proteomes" id="UP000887565"/>
    </source>
</evidence>
<comment type="similarity">
    <text evidence="2">Belongs to the glycosyltransferase 31 family.</text>
</comment>
<dbReference type="AlphaFoldDB" id="A0A915JL74"/>